<evidence type="ECO:0000313" key="2">
    <source>
        <dbReference type="Proteomes" id="UP000317093"/>
    </source>
</evidence>
<name>A0A518B0B7_9BACT</name>
<keyword evidence="2" id="KW-1185">Reference proteome</keyword>
<evidence type="ECO:0000313" key="1">
    <source>
        <dbReference type="EMBL" id="QDU60429.1"/>
    </source>
</evidence>
<accession>A0A518B0B7</accession>
<proteinExistence type="predicted"/>
<sequence length="75" mass="8319">MSATDTIAGPTVTLRGPGVNRIPAPIVAIRFRDGRPPNHTLSALRVAYLDHDWPIVQQILEEYDSELCFFEAVEA</sequence>
<dbReference type="KEGG" id="knv:Pan216_12680"/>
<dbReference type="Proteomes" id="UP000317093">
    <property type="component" value="Chromosome"/>
</dbReference>
<gene>
    <name evidence="1" type="ORF">Pan216_12680</name>
</gene>
<dbReference type="AlphaFoldDB" id="A0A518B0B7"/>
<protein>
    <submittedName>
        <fullName evidence="1">Uncharacterized protein</fullName>
    </submittedName>
</protein>
<reference evidence="1 2" key="1">
    <citation type="submission" date="2019-02" db="EMBL/GenBank/DDBJ databases">
        <title>Deep-cultivation of Planctomycetes and their phenomic and genomic characterization uncovers novel biology.</title>
        <authorList>
            <person name="Wiegand S."/>
            <person name="Jogler M."/>
            <person name="Boedeker C."/>
            <person name="Pinto D."/>
            <person name="Vollmers J."/>
            <person name="Rivas-Marin E."/>
            <person name="Kohn T."/>
            <person name="Peeters S.H."/>
            <person name="Heuer A."/>
            <person name="Rast P."/>
            <person name="Oberbeckmann S."/>
            <person name="Bunk B."/>
            <person name="Jeske O."/>
            <person name="Meyerdierks A."/>
            <person name="Storesund J.E."/>
            <person name="Kallscheuer N."/>
            <person name="Luecker S."/>
            <person name="Lage O.M."/>
            <person name="Pohl T."/>
            <person name="Merkel B.J."/>
            <person name="Hornburger P."/>
            <person name="Mueller R.-W."/>
            <person name="Bruemmer F."/>
            <person name="Labrenz M."/>
            <person name="Spormann A.M."/>
            <person name="Op den Camp H."/>
            <person name="Overmann J."/>
            <person name="Amann R."/>
            <person name="Jetten M.S.M."/>
            <person name="Mascher T."/>
            <person name="Medema M.H."/>
            <person name="Devos D.P."/>
            <person name="Kaster A.-K."/>
            <person name="Ovreas L."/>
            <person name="Rohde M."/>
            <person name="Galperin M.Y."/>
            <person name="Jogler C."/>
        </authorList>
    </citation>
    <scope>NUCLEOTIDE SEQUENCE [LARGE SCALE GENOMIC DNA]</scope>
    <source>
        <strain evidence="1 2">Pan216</strain>
    </source>
</reference>
<organism evidence="1 2">
    <name type="scientific">Kolteria novifilia</name>
    <dbReference type="NCBI Taxonomy" id="2527975"/>
    <lineage>
        <taxon>Bacteria</taxon>
        <taxon>Pseudomonadati</taxon>
        <taxon>Planctomycetota</taxon>
        <taxon>Planctomycetia</taxon>
        <taxon>Kolteriales</taxon>
        <taxon>Kolteriaceae</taxon>
        <taxon>Kolteria</taxon>
    </lineage>
</organism>
<dbReference type="EMBL" id="CP036279">
    <property type="protein sequence ID" value="QDU60429.1"/>
    <property type="molecule type" value="Genomic_DNA"/>
</dbReference>